<dbReference type="Proteomes" id="UP000020529">
    <property type="component" value="Unassembled WGS sequence"/>
</dbReference>
<keyword evidence="2" id="KW-0812">Transmembrane</keyword>
<organism evidence="2 3">
    <name type="scientific">Bacteroides fragilis str. 3988T(B)14</name>
    <dbReference type="NCBI Taxonomy" id="1339315"/>
    <lineage>
        <taxon>Bacteria</taxon>
        <taxon>Pseudomonadati</taxon>
        <taxon>Bacteroidota</taxon>
        <taxon>Bacteroidia</taxon>
        <taxon>Bacteroidales</taxon>
        <taxon>Bacteroidaceae</taxon>
        <taxon>Bacteroides</taxon>
    </lineage>
</organism>
<dbReference type="EMBL" id="JGCY01000343">
    <property type="protein sequence ID" value="EXY73755.1"/>
    <property type="molecule type" value="Genomic_DNA"/>
</dbReference>
<evidence type="ECO:0000313" key="2">
    <source>
        <dbReference type="EMBL" id="EXY73755.1"/>
    </source>
</evidence>
<name>A0A015VZV1_BACFG</name>
<dbReference type="AlphaFoldDB" id="A0A015VZV1"/>
<dbReference type="PROSITE" id="PS51257">
    <property type="entry name" value="PROKAR_LIPOPROTEIN"/>
    <property type="match status" value="1"/>
</dbReference>
<reference evidence="2 3" key="1">
    <citation type="submission" date="2014-02" db="EMBL/GenBank/DDBJ databases">
        <authorList>
            <person name="Sears C."/>
            <person name="Carroll K."/>
            <person name="Sack B.R."/>
            <person name="Qadri F."/>
            <person name="Myers L.L."/>
            <person name="Chung G.-T."/>
            <person name="Escheverria P."/>
            <person name="Fraser C.M."/>
            <person name="Sadzewicz L."/>
            <person name="Shefchek K.A."/>
            <person name="Tallon L."/>
            <person name="Das S.P."/>
            <person name="Daugherty S."/>
            <person name="Mongodin E.F."/>
        </authorList>
    </citation>
    <scope>NUCLEOTIDE SEQUENCE [LARGE SCALE GENOMIC DNA]</scope>
    <source>
        <strain evidence="3">3988T(B)14</strain>
    </source>
</reference>
<dbReference type="InterPro" id="IPR032594">
    <property type="entry name" value="DUF4906"/>
</dbReference>
<comment type="caution">
    <text evidence="2">The sequence shown here is derived from an EMBL/GenBank/DDBJ whole genome shotgun (WGS) entry which is preliminary data.</text>
</comment>
<accession>A0A015VZV1</accession>
<sequence>MAKRQYIRRWTGKWALGCLLAVSGLWTVSGLLAGCSEESVETSEELRLVLKLPPELTVDTRGEINNIPVNTIWVLQYVTENGVSKLKQKAFFGTIGNPGSNQTIEVNTKNDDVVFAQAESRFYVIANVDQSFLSSFTGTEAELKAKTVAFSGYRNKPSLLTSGPLEYTPDLNKQGVIPLVVPLRRAYATISLSWKKMGDLADPKNPSNLVVKSVSLYNVPANMALYTRGGGSIKDKYPADKDGSTAIKSTDGTEITTNWASSSSFEFYMPENLRGMGTAASFMEKSIPAKGPGGRLDYCTYIKLSGKYVYAGAKDSIGVNYLLHLGGNLMTDYNIRRDYLYKLTVNISGANSADVRVMITDGNVVMFDAVEVLPVNNVVFK</sequence>
<evidence type="ECO:0000259" key="1">
    <source>
        <dbReference type="Pfam" id="PF16249"/>
    </source>
</evidence>
<proteinExistence type="predicted"/>
<keyword evidence="2" id="KW-0472">Membrane</keyword>
<dbReference type="Pfam" id="PF16249">
    <property type="entry name" value="DUF4906"/>
    <property type="match status" value="1"/>
</dbReference>
<feature type="domain" description="DUF4906" evidence="1">
    <location>
        <begin position="266"/>
        <end position="345"/>
    </location>
</feature>
<gene>
    <name evidence="2" type="ORF">M124_2449</name>
</gene>
<protein>
    <submittedName>
        <fullName evidence="2">Putative exported transmembrane protein</fullName>
    </submittedName>
</protein>
<dbReference type="PATRIC" id="fig|1339315.3.peg.3158"/>
<evidence type="ECO:0000313" key="3">
    <source>
        <dbReference type="Proteomes" id="UP000020529"/>
    </source>
</evidence>